<dbReference type="Proteomes" id="UP000295063">
    <property type="component" value="Unassembled WGS sequence"/>
</dbReference>
<dbReference type="GO" id="GO:0010945">
    <property type="term" value="F:coenzyme A diphosphatase activity"/>
    <property type="evidence" value="ECO:0007669"/>
    <property type="project" value="InterPro"/>
</dbReference>
<dbReference type="Pfam" id="PF00293">
    <property type="entry name" value="NUDIX"/>
    <property type="match status" value="1"/>
</dbReference>
<gene>
    <name evidence="8" type="ORF">EV210_1246</name>
</gene>
<dbReference type="InterPro" id="IPR045121">
    <property type="entry name" value="CoAse"/>
</dbReference>
<dbReference type="CDD" id="cd03426">
    <property type="entry name" value="NUDIX_CoAse_Nudt7"/>
    <property type="match status" value="1"/>
</dbReference>
<keyword evidence="3" id="KW-0479">Metal-binding</keyword>
<dbReference type="PROSITE" id="PS51462">
    <property type="entry name" value="NUDIX"/>
    <property type="match status" value="1"/>
</dbReference>
<dbReference type="SUPFAM" id="SSF55811">
    <property type="entry name" value="Nudix"/>
    <property type="match status" value="1"/>
</dbReference>
<accession>A0A4R1PLQ2</accession>
<dbReference type="EMBL" id="SLUI01000024">
    <property type="protein sequence ID" value="TCL32148.1"/>
    <property type="molecule type" value="Genomic_DNA"/>
</dbReference>
<dbReference type="PANTHER" id="PTHR12992:SF11">
    <property type="entry name" value="MITOCHONDRIAL COENZYME A DIPHOSPHATASE NUDT8"/>
    <property type="match status" value="1"/>
</dbReference>
<dbReference type="GO" id="GO:0046872">
    <property type="term" value="F:metal ion binding"/>
    <property type="evidence" value="ECO:0007669"/>
    <property type="project" value="UniProtKB-KW"/>
</dbReference>
<dbReference type="OrthoDB" id="9802805at2"/>
<evidence type="ECO:0000256" key="1">
    <source>
        <dbReference type="ARBA" id="ARBA00001936"/>
    </source>
</evidence>
<name>A0A4R1PLQ2_9FIRM</name>
<dbReference type="Gene3D" id="3.90.79.10">
    <property type="entry name" value="Nucleoside Triphosphate Pyrophosphohydrolase"/>
    <property type="match status" value="1"/>
</dbReference>
<dbReference type="InterPro" id="IPR015797">
    <property type="entry name" value="NUDIX_hydrolase-like_dom_sf"/>
</dbReference>
<evidence type="ECO:0000256" key="2">
    <source>
        <dbReference type="ARBA" id="ARBA00001946"/>
    </source>
</evidence>
<evidence type="ECO:0000256" key="6">
    <source>
        <dbReference type="ARBA" id="ARBA00023211"/>
    </source>
</evidence>
<comment type="cofactor">
    <cofactor evidence="1">
        <name>Mn(2+)</name>
        <dbReference type="ChEBI" id="CHEBI:29035"/>
    </cofactor>
</comment>
<evidence type="ECO:0000256" key="3">
    <source>
        <dbReference type="ARBA" id="ARBA00022723"/>
    </source>
</evidence>
<sequence length="214" mass="24116">MDNFCKSLAAAIQANPISIENESEYLNSAVLVPLVYQDNKLHVLFEVRSATLNRQPGEICFPGGRIEPGDDSSLAAAIRETTEELGISADQIRFIGALNYVVAPFGVILHPFAAYLRQGTILQPNEAEVAEVFTVPLEWLLNTEPQQAFMEIATRPLEGFPLHLLPDDYPENWKGRKSYPVLFYHYQHYVIWGLTARVLFSFLQFCRQAQNSGK</sequence>
<reference evidence="8 9" key="1">
    <citation type="submission" date="2019-03" db="EMBL/GenBank/DDBJ databases">
        <title>Genomic Encyclopedia of Type Strains, Phase IV (KMG-IV): sequencing the most valuable type-strain genomes for metagenomic binning, comparative biology and taxonomic classification.</title>
        <authorList>
            <person name="Goeker M."/>
        </authorList>
    </citation>
    <scope>NUCLEOTIDE SEQUENCE [LARGE SCALE GENOMIC DNA]</scope>
    <source>
        <strain evidence="8 9">DSM 15969</strain>
    </source>
</reference>
<evidence type="ECO:0000256" key="4">
    <source>
        <dbReference type="ARBA" id="ARBA00022801"/>
    </source>
</evidence>
<proteinExistence type="predicted"/>
<evidence type="ECO:0000313" key="9">
    <source>
        <dbReference type="Proteomes" id="UP000295063"/>
    </source>
</evidence>
<comment type="caution">
    <text evidence="8">The sequence shown here is derived from an EMBL/GenBank/DDBJ whole genome shotgun (WGS) entry which is preliminary data.</text>
</comment>
<evidence type="ECO:0000313" key="8">
    <source>
        <dbReference type="EMBL" id="TCL32148.1"/>
    </source>
</evidence>
<organism evidence="8 9">
    <name type="scientific">Anaerospora hongkongensis</name>
    <dbReference type="NCBI Taxonomy" id="244830"/>
    <lineage>
        <taxon>Bacteria</taxon>
        <taxon>Bacillati</taxon>
        <taxon>Bacillota</taxon>
        <taxon>Negativicutes</taxon>
        <taxon>Selenomonadales</taxon>
        <taxon>Sporomusaceae</taxon>
        <taxon>Anaerospora</taxon>
    </lineage>
</organism>
<keyword evidence="5" id="KW-0460">Magnesium</keyword>
<dbReference type="RefSeq" id="WP_132083550.1">
    <property type="nucleotide sequence ID" value="NZ_SLUI01000024.1"/>
</dbReference>
<keyword evidence="4" id="KW-0378">Hydrolase</keyword>
<keyword evidence="6" id="KW-0464">Manganese</keyword>
<protein>
    <submittedName>
        <fullName evidence="8">8-oxo-dGTP pyrophosphatase MutT (NUDIX family)</fullName>
    </submittedName>
</protein>
<comment type="cofactor">
    <cofactor evidence="2">
        <name>Mg(2+)</name>
        <dbReference type="ChEBI" id="CHEBI:18420"/>
    </cofactor>
</comment>
<dbReference type="PANTHER" id="PTHR12992">
    <property type="entry name" value="NUDIX HYDROLASE"/>
    <property type="match status" value="1"/>
</dbReference>
<feature type="domain" description="Nudix hydrolase" evidence="7">
    <location>
        <begin position="25"/>
        <end position="158"/>
    </location>
</feature>
<dbReference type="AlphaFoldDB" id="A0A4R1PLQ2"/>
<dbReference type="InterPro" id="IPR000086">
    <property type="entry name" value="NUDIX_hydrolase_dom"/>
</dbReference>
<keyword evidence="9" id="KW-1185">Reference proteome</keyword>
<evidence type="ECO:0000259" key="7">
    <source>
        <dbReference type="PROSITE" id="PS51462"/>
    </source>
</evidence>
<evidence type="ECO:0000256" key="5">
    <source>
        <dbReference type="ARBA" id="ARBA00022842"/>
    </source>
</evidence>